<keyword evidence="5" id="KW-0067">ATP-binding</keyword>
<organism evidence="5">
    <name type="scientific">uncultured Caudovirales phage</name>
    <dbReference type="NCBI Taxonomy" id="2100421"/>
    <lineage>
        <taxon>Viruses</taxon>
        <taxon>Duplodnaviria</taxon>
        <taxon>Heunggongvirae</taxon>
        <taxon>Uroviricota</taxon>
        <taxon>Caudoviricetes</taxon>
        <taxon>Peduoviridae</taxon>
        <taxon>Maltschvirus</taxon>
        <taxon>Maltschvirus maltsch</taxon>
    </lineage>
</organism>
<dbReference type="Pfam" id="PF00176">
    <property type="entry name" value="SNF2-rel_dom"/>
    <property type="match status" value="1"/>
</dbReference>
<dbReference type="InterPro" id="IPR027417">
    <property type="entry name" value="P-loop_NTPase"/>
</dbReference>
<dbReference type="EMBL" id="LR797127">
    <property type="protein sequence ID" value="CAB4188264.1"/>
    <property type="molecule type" value="Genomic_DNA"/>
</dbReference>
<dbReference type="PROSITE" id="PS51194">
    <property type="entry name" value="HELICASE_CTER"/>
    <property type="match status" value="1"/>
</dbReference>
<accession>A0A6J5QF84</accession>
<evidence type="ECO:0000313" key="5">
    <source>
        <dbReference type="EMBL" id="CAB4179775.1"/>
    </source>
</evidence>
<dbReference type="SUPFAM" id="SSF52540">
    <property type="entry name" value="P-loop containing nucleoside triphosphate hydrolases"/>
    <property type="match status" value="2"/>
</dbReference>
<dbReference type="InterPro" id="IPR001650">
    <property type="entry name" value="Helicase_C-like"/>
</dbReference>
<proteinExistence type="predicted"/>
<dbReference type="InterPro" id="IPR049730">
    <property type="entry name" value="SNF2/RAD54-like_C"/>
</dbReference>
<protein>
    <submittedName>
        <fullName evidence="5">HepA Superfamily II DNA/RNA helicases, SNF2 family</fullName>
    </submittedName>
</protein>
<dbReference type="GO" id="GO:0005524">
    <property type="term" value="F:ATP binding"/>
    <property type="evidence" value="ECO:0007669"/>
    <property type="project" value="InterPro"/>
</dbReference>
<dbReference type="PANTHER" id="PTHR10799">
    <property type="entry name" value="SNF2/RAD54 HELICASE FAMILY"/>
    <property type="match status" value="1"/>
</dbReference>
<dbReference type="InterPro" id="IPR000330">
    <property type="entry name" value="SNF2_N"/>
</dbReference>
<keyword evidence="1" id="KW-0378">Hydrolase</keyword>
<dbReference type="InterPro" id="IPR038718">
    <property type="entry name" value="SNF2-like_sf"/>
</dbReference>
<reference evidence="5" key="1">
    <citation type="submission" date="2020-05" db="EMBL/GenBank/DDBJ databases">
        <authorList>
            <person name="Chiriac C."/>
            <person name="Salcher M."/>
            <person name="Ghai R."/>
            <person name="Kavagutti S V."/>
        </authorList>
    </citation>
    <scope>NUCLEOTIDE SEQUENCE</scope>
</reference>
<dbReference type="EMBL" id="LR796984">
    <property type="protein sequence ID" value="CAB4179775.1"/>
    <property type="molecule type" value="Genomic_DNA"/>
</dbReference>
<feature type="domain" description="Helicase ATP-binding" evidence="2">
    <location>
        <begin position="15"/>
        <end position="184"/>
    </location>
</feature>
<dbReference type="SMART" id="SM00490">
    <property type="entry name" value="HELICc"/>
    <property type="match status" value="1"/>
</dbReference>
<dbReference type="InterPro" id="IPR014001">
    <property type="entry name" value="Helicase_ATP-bd"/>
</dbReference>
<dbReference type="GO" id="GO:0004386">
    <property type="term" value="F:helicase activity"/>
    <property type="evidence" value="ECO:0007669"/>
    <property type="project" value="UniProtKB-KW"/>
</dbReference>
<dbReference type="Gene3D" id="3.40.50.300">
    <property type="entry name" value="P-loop containing nucleotide triphosphate hydrolases"/>
    <property type="match status" value="1"/>
</dbReference>
<name>A0A6J5QF84_9CAUD</name>
<keyword evidence="5" id="KW-0347">Helicase</keyword>
<evidence type="ECO:0000313" key="4">
    <source>
        <dbReference type="EMBL" id="CAB4174493.1"/>
    </source>
</evidence>
<dbReference type="Pfam" id="PF00271">
    <property type="entry name" value="Helicase_C"/>
    <property type="match status" value="1"/>
</dbReference>
<dbReference type="GO" id="GO:0016787">
    <property type="term" value="F:hydrolase activity"/>
    <property type="evidence" value="ECO:0007669"/>
    <property type="project" value="UniProtKB-KW"/>
</dbReference>
<dbReference type="Gene3D" id="3.40.50.10810">
    <property type="entry name" value="Tandem AAA-ATPase domain"/>
    <property type="match status" value="1"/>
</dbReference>
<dbReference type="SMART" id="SM00487">
    <property type="entry name" value="DEXDc"/>
    <property type="match status" value="1"/>
</dbReference>
<keyword evidence="5" id="KW-0547">Nucleotide-binding</keyword>
<sequence length="529" mass="58656">MTFTGTLLPYQPEAVDRMCERSLMLVAYDLGLGKTVLTIAALERLMDEGRIKEPGLIICLSSLKYQWANQIEKFTDGTSKSLVIDGSPKKRAEQYEQAFDWRSTGVDYVILNYEQVVNDWDKVRQLPRGFVVLDEATAIKSFKSKRSKAVKKLSNAPFRFALTGTPIENGKPEELYSIMQFVDSSVLGRFDLFDSSFIVRNTWGGVNYYRNLPILHEKMKVASVRKAQKDPDVAPYLPDTIHKEPIKLTLDRKSARLYSRIASDLLFDLDEAVALFGSSFNILAHYGHESQRGGQADEMRGKIMSKIGCLKMLCSHPDLLRTSASKFLLKGGEGSAYAEELSSSGELDGVHTSPKLDYLIQYVTEFLDQDPANKVVIFATYVDMLDKISEALGSAQCRLYSGKIDARTKEENKIAFNTDPSIRVLVSSDAGGYGVDLPAANLLINYDLPWSSGAAIQRNGRIKRASSTWPAIVIQDLIMKNSIEERQHEALQQKSALASAVIDGEGIDADGGIPMSLGSLKQFLSTAIV</sequence>
<feature type="domain" description="Helicase C-terminal" evidence="3">
    <location>
        <begin position="358"/>
        <end position="502"/>
    </location>
</feature>
<evidence type="ECO:0000313" key="6">
    <source>
        <dbReference type="EMBL" id="CAB4188264.1"/>
    </source>
</evidence>
<evidence type="ECO:0000259" key="3">
    <source>
        <dbReference type="PROSITE" id="PS51194"/>
    </source>
</evidence>
<dbReference type="PROSITE" id="PS51192">
    <property type="entry name" value="HELICASE_ATP_BIND_1"/>
    <property type="match status" value="1"/>
</dbReference>
<dbReference type="CDD" id="cd17919">
    <property type="entry name" value="DEXHc_Snf"/>
    <property type="match status" value="1"/>
</dbReference>
<dbReference type="EMBL" id="LR796920">
    <property type="protein sequence ID" value="CAB4174493.1"/>
    <property type="molecule type" value="Genomic_DNA"/>
</dbReference>
<evidence type="ECO:0000256" key="1">
    <source>
        <dbReference type="ARBA" id="ARBA00022801"/>
    </source>
</evidence>
<evidence type="ECO:0000259" key="2">
    <source>
        <dbReference type="PROSITE" id="PS51192"/>
    </source>
</evidence>
<dbReference type="CDD" id="cd18793">
    <property type="entry name" value="SF2_C_SNF"/>
    <property type="match status" value="1"/>
</dbReference>
<gene>
    <name evidence="5" type="ORF">UFOVP1035_44</name>
    <name evidence="6" type="ORF">UFOVP1181_3</name>
    <name evidence="4" type="ORF">UFOVP965_48</name>
</gene>